<reference evidence="1" key="1">
    <citation type="journal article" date="2015" name="Nature">
        <title>Complex archaea that bridge the gap between prokaryotes and eukaryotes.</title>
        <authorList>
            <person name="Spang A."/>
            <person name="Saw J.H."/>
            <person name="Jorgensen S.L."/>
            <person name="Zaremba-Niedzwiedzka K."/>
            <person name="Martijn J."/>
            <person name="Lind A.E."/>
            <person name="van Eijk R."/>
            <person name="Schleper C."/>
            <person name="Guy L."/>
            <person name="Ettema T.J."/>
        </authorList>
    </citation>
    <scope>NUCLEOTIDE SEQUENCE</scope>
</reference>
<accession>A0A0F9E4W9</accession>
<comment type="caution">
    <text evidence="1">The sequence shown here is derived from an EMBL/GenBank/DDBJ whole genome shotgun (WGS) entry which is preliminary data.</text>
</comment>
<gene>
    <name evidence="1" type="ORF">LCGC14_2469280</name>
</gene>
<protein>
    <submittedName>
        <fullName evidence="1">Uncharacterized protein</fullName>
    </submittedName>
</protein>
<sequence length="72" mass="8185">MATKIKIDGYSFEEWSRNKTPKEIYDRLTAMDVEAGGDFEAIDPASFLELGNLGVTEIVELDYLRNPKVPEF</sequence>
<evidence type="ECO:0000313" key="1">
    <source>
        <dbReference type="EMBL" id="KKL19058.1"/>
    </source>
</evidence>
<organism evidence="1">
    <name type="scientific">marine sediment metagenome</name>
    <dbReference type="NCBI Taxonomy" id="412755"/>
    <lineage>
        <taxon>unclassified sequences</taxon>
        <taxon>metagenomes</taxon>
        <taxon>ecological metagenomes</taxon>
    </lineage>
</organism>
<dbReference type="AlphaFoldDB" id="A0A0F9E4W9"/>
<name>A0A0F9E4W9_9ZZZZ</name>
<dbReference type="EMBL" id="LAZR01038625">
    <property type="protein sequence ID" value="KKL19058.1"/>
    <property type="molecule type" value="Genomic_DNA"/>
</dbReference>
<proteinExistence type="predicted"/>